<dbReference type="PROSITE" id="PS50035">
    <property type="entry name" value="PLD"/>
    <property type="match status" value="2"/>
</dbReference>
<protein>
    <recommendedName>
        <fullName evidence="3">PLD phosphodiesterase domain-containing protein</fullName>
    </recommendedName>
</protein>
<keyword evidence="2" id="KW-0812">Transmembrane</keyword>
<dbReference type="Pfam" id="PF13091">
    <property type="entry name" value="PLDc_2"/>
    <property type="match status" value="1"/>
</dbReference>
<keyword evidence="2" id="KW-1133">Transmembrane helix</keyword>
<dbReference type="AlphaFoldDB" id="A0A7S2WX28"/>
<name>A0A7S2WX28_9STRA</name>
<reference evidence="4" key="1">
    <citation type="submission" date="2021-01" db="EMBL/GenBank/DDBJ databases">
        <authorList>
            <person name="Corre E."/>
            <person name="Pelletier E."/>
            <person name="Niang G."/>
            <person name="Scheremetjew M."/>
            <person name="Finn R."/>
            <person name="Kale V."/>
            <person name="Holt S."/>
            <person name="Cochrane G."/>
            <person name="Meng A."/>
            <person name="Brown T."/>
            <person name="Cohen L."/>
        </authorList>
    </citation>
    <scope>NUCLEOTIDE SEQUENCE</scope>
    <source>
        <strain evidence="4">CCMP1243</strain>
    </source>
</reference>
<dbReference type="EMBL" id="HBHJ01033009">
    <property type="protein sequence ID" value="CAD9710880.1"/>
    <property type="molecule type" value="Transcribed_RNA"/>
</dbReference>
<keyword evidence="2" id="KW-0472">Membrane</keyword>
<dbReference type="Gene3D" id="3.30.870.10">
    <property type="entry name" value="Endonuclease Chain A"/>
    <property type="match status" value="2"/>
</dbReference>
<sequence length="615" mass="66290">MEGQAPAAGRGVSLLGRDELGEALLPATPDQDGAILPTAANFPVDKAISVASTGNTDDRRQRALLVCVLATALVTVVTTALLIFLPIERDRSPTPLPTQTPSAVPTLSFGPTFAPSPVPPVPNATSAFIVETLPLLNFSLAPIPGTLATHEVLIRLVNEATHTLKISVMYWNLLASETDDWPGDDDADIYGSQRGAALYGALEAAARRGVAIDVLQDNSTGGSLGNSEQLLVLQETYPEEVTIHWWNAAEWYGGGIMHMKLWVVDSRHTYIGSANMDWLSLAQVKELGVVVYNASHSVSRAADQLFTAWTAFAAEETITSSGVDHRLGAYLRVPCWEPALASTSRCVSPLPVPTYTNSWSTPAEWTCDQKVSGDTPADFFLSASPAALLGNCGSLPAWQGLDYGMVYDCSRTWDQDALVSTIRDANDFVWLSVMDFLPSNPYTTNTTCKGGVLWWPALIDALLTAATASGVQVRLLVSWWAHSDPSMLHYLMNLVSTATTSLSLAGDAYNGSLAVGVYTIPGWDSTEGPNATFPSYSRVNHAKYIVTDRRVNVGTSNMQWSYFFQTAGTSFNSNVPYLRAQTAAVFDRDWTSSYTTPLADFLLEAEEKATTAPAV</sequence>
<dbReference type="InterPro" id="IPR050874">
    <property type="entry name" value="Diverse_PLD-related"/>
</dbReference>
<dbReference type="SUPFAM" id="SSF56024">
    <property type="entry name" value="Phospholipase D/nuclease"/>
    <property type="match status" value="2"/>
</dbReference>
<dbReference type="PANTHER" id="PTHR10185">
    <property type="entry name" value="PHOSPHOLIPASE D - RELATED"/>
    <property type="match status" value="1"/>
</dbReference>
<dbReference type="PANTHER" id="PTHR10185:SF17">
    <property type="entry name" value="GM01519P-RELATED"/>
    <property type="match status" value="1"/>
</dbReference>
<evidence type="ECO:0000259" key="3">
    <source>
        <dbReference type="PROSITE" id="PS50035"/>
    </source>
</evidence>
<dbReference type="InterPro" id="IPR001736">
    <property type="entry name" value="PLipase_D/transphosphatidylase"/>
</dbReference>
<evidence type="ECO:0000313" key="4">
    <source>
        <dbReference type="EMBL" id="CAD9710880.1"/>
    </source>
</evidence>
<dbReference type="SMART" id="SM00155">
    <property type="entry name" value="PLDc"/>
    <property type="match status" value="2"/>
</dbReference>
<dbReference type="CDD" id="cd09107">
    <property type="entry name" value="PLDc_vPLD3_4_5_like_2"/>
    <property type="match status" value="1"/>
</dbReference>
<dbReference type="GO" id="GO:0003824">
    <property type="term" value="F:catalytic activity"/>
    <property type="evidence" value="ECO:0007669"/>
    <property type="project" value="InterPro"/>
</dbReference>
<accession>A0A7S2WX28</accession>
<evidence type="ECO:0000256" key="1">
    <source>
        <dbReference type="ARBA" id="ARBA00008664"/>
    </source>
</evidence>
<dbReference type="Pfam" id="PF13918">
    <property type="entry name" value="PLDc_3"/>
    <property type="match status" value="1"/>
</dbReference>
<dbReference type="InterPro" id="IPR025202">
    <property type="entry name" value="PLD-like_dom"/>
</dbReference>
<dbReference type="InterPro" id="IPR032803">
    <property type="entry name" value="PLDc_3"/>
</dbReference>
<gene>
    <name evidence="4" type="ORF">RMAR1173_LOCUS21874</name>
</gene>
<evidence type="ECO:0000256" key="2">
    <source>
        <dbReference type="SAM" id="Phobius"/>
    </source>
</evidence>
<feature type="domain" description="PLD phosphodiesterase" evidence="3">
    <location>
        <begin position="253"/>
        <end position="280"/>
    </location>
</feature>
<feature type="transmembrane region" description="Helical" evidence="2">
    <location>
        <begin position="63"/>
        <end position="87"/>
    </location>
</feature>
<proteinExistence type="inferred from homology"/>
<comment type="similarity">
    <text evidence="1">Belongs to the phospholipase D family.</text>
</comment>
<feature type="domain" description="PLD phosphodiesterase" evidence="3">
    <location>
        <begin position="536"/>
        <end position="562"/>
    </location>
</feature>
<organism evidence="4">
    <name type="scientific">Rhizochromulina marina</name>
    <dbReference type="NCBI Taxonomy" id="1034831"/>
    <lineage>
        <taxon>Eukaryota</taxon>
        <taxon>Sar</taxon>
        <taxon>Stramenopiles</taxon>
        <taxon>Ochrophyta</taxon>
        <taxon>Dictyochophyceae</taxon>
        <taxon>Rhizochromulinales</taxon>
        <taxon>Rhizochromulina</taxon>
    </lineage>
</organism>